<organism evidence="3 4">
    <name type="scientific">Streptomyces pactum</name>
    <dbReference type="NCBI Taxonomy" id="68249"/>
    <lineage>
        <taxon>Bacteria</taxon>
        <taxon>Bacillati</taxon>
        <taxon>Actinomycetota</taxon>
        <taxon>Actinomycetes</taxon>
        <taxon>Kitasatosporales</taxon>
        <taxon>Streptomycetaceae</taxon>
        <taxon>Streptomyces</taxon>
    </lineage>
</organism>
<accession>A0A1S6JDR6</accession>
<dbReference type="InterPro" id="IPR036661">
    <property type="entry name" value="Luciferase-like_sf"/>
</dbReference>
<evidence type="ECO:0000313" key="4">
    <source>
        <dbReference type="Proteomes" id="UP000189443"/>
    </source>
</evidence>
<keyword evidence="4" id="KW-1185">Reference proteome</keyword>
<dbReference type="GO" id="GO:0016705">
    <property type="term" value="F:oxidoreductase activity, acting on paired donors, with incorporation or reduction of molecular oxygen"/>
    <property type="evidence" value="ECO:0007669"/>
    <property type="project" value="InterPro"/>
</dbReference>
<gene>
    <name evidence="3" type="ORF">B1H29_25995</name>
</gene>
<dbReference type="SUPFAM" id="SSF51679">
    <property type="entry name" value="Bacterial luciferase-like"/>
    <property type="match status" value="1"/>
</dbReference>
<dbReference type="Proteomes" id="UP000189443">
    <property type="component" value="Chromosome"/>
</dbReference>
<dbReference type="Gene3D" id="3.20.20.30">
    <property type="entry name" value="Luciferase-like domain"/>
    <property type="match status" value="1"/>
</dbReference>
<protein>
    <recommendedName>
        <fullName evidence="2">Luciferase-like domain-containing protein</fullName>
    </recommendedName>
</protein>
<name>A0A1S6JDR6_9ACTN</name>
<evidence type="ECO:0000256" key="1">
    <source>
        <dbReference type="SAM" id="MobiDB-lite"/>
    </source>
</evidence>
<feature type="compositionally biased region" description="Low complexity" evidence="1">
    <location>
        <begin position="75"/>
        <end position="93"/>
    </location>
</feature>
<feature type="domain" description="Luciferase-like" evidence="2">
    <location>
        <begin position="12"/>
        <end position="76"/>
    </location>
</feature>
<evidence type="ECO:0000259" key="2">
    <source>
        <dbReference type="Pfam" id="PF00296"/>
    </source>
</evidence>
<feature type="region of interest" description="Disordered" evidence="1">
    <location>
        <begin position="75"/>
        <end position="108"/>
    </location>
</feature>
<dbReference type="Pfam" id="PF00296">
    <property type="entry name" value="Bac_luciferase"/>
    <property type="match status" value="1"/>
</dbReference>
<evidence type="ECO:0000313" key="3">
    <source>
        <dbReference type="EMBL" id="AQS69873.1"/>
    </source>
</evidence>
<feature type="compositionally biased region" description="Basic and acidic residues" evidence="1">
    <location>
        <begin position="94"/>
        <end position="108"/>
    </location>
</feature>
<dbReference type="EMBL" id="CP019724">
    <property type="protein sequence ID" value="AQS69873.1"/>
    <property type="molecule type" value="Genomic_DNA"/>
</dbReference>
<reference evidence="3 4" key="1">
    <citation type="submission" date="2017-02" db="EMBL/GenBank/DDBJ databases">
        <title>Streptomyces pactum ACT12 Genome sequencing and assembly.</title>
        <authorList>
            <person name="Xue Q."/>
            <person name="Yan X."/>
            <person name="Jia L."/>
            <person name="Yan H."/>
        </authorList>
    </citation>
    <scope>NUCLEOTIDE SEQUENCE [LARGE SCALE GENOMIC DNA]</scope>
    <source>
        <strain evidence="3 4">ACT12</strain>
    </source>
</reference>
<proteinExistence type="predicted"/>
<dbReference type="InterPro" id="IPR011251">
    <property type="entry name" value="Luciferase-like_dom"/>
</dbReference>
<dbReference type="KEGG" id="spac:B1H29_25995"/>
<sequence length="108" mass="11664">MKFSYAMLPDYPLTESLASIELADELGFHACYAADETWHKDLWLLFAAAAGRTSRIRLGPSVSPVTLREPTLIAQARARSRSPSPAPSGPAAAEARRAARAEVLRGGR</sequence>
<dbReference type="AlphaFoldDB" id="A0A1S6JDR6"/>